<dbReference type="RefSeq" id="WP_151968519.1">
    <property type="nucleotide sequence ID" value="NZ_AP019860.1"/>
</dbReference>
<dbReference type="GO" id="GO:0046872">
    <property type="term" value="F:metal ion binding"/>
    <property type="evidence" value="ECO:0007669"/>
    <property type="project" value="UniProtKB-KW"/>
</dbReference>
<feature type="binding site" evidence="16">
    <location>
        <position position="170"/>
    </location>
    <ligand>
        <name>S-adenosyl-L-methionine</name>
        <dbReference type="ChEBI" id="CHEBI:59789"/>
        <label>2</label>
    </ligand>
</feature>
<dbReference type="InterPro" id="IPR034505">
    <property type="entry name" value="Coproporphyrinogen-III_oxidase"/>
</dbReference>
<evidence type="ECO:0000256" key="2">
    <source>
        <dbReference type="ARBA" id="ARBA00004785"/>
    </source>
</evidence>
<dbReference type="FunFam" id="3.80.30.20:FF:000012">
    <property type="entry name" value="Coproporphyrinogen-III oxidase"/>
    <property type="match status" value="1"/>
</dbReference>
<evidence type="ECO:0000256" key="14">
    <source>
        <dbReference type="ARBA" id="ARBA00048321"/>
    </source>
</evidence>
<feature type="binding site" evidence="16">
    <location>
        <position position="207"/>
    </location>
    <ligand>
        <name>S-adenosyl-L-methionine</name>
        <dbReference type="ChEBI" id="CHEBI:59789"/>
        <label>2</label>
    </ligand>
</feature>
<dbReference type="InterPro" id="IPR023404">
    <property type="entry name" value="rSAM_horseshoe"/>
</dbReference>
<evidence type="ECO:0000256" key="10">
    <source>
        <dbReference type="ARBA" id="ARBA00023004"/>
    </source>
</evidence>
<keyword evidence="20" id="KW-1185">Reference proteome</keyword>
<dbReference type="Pfam" id="PF06969">
    <property type="entry name" value="HemN_C"/>
    <property type="match status" value="1"/>
</dbReference>
<keyword evidence="10 15" id="KW-0408">Iron</keyword>
<dbReference type="InterPro" id="IPR058240">
    <property type="entry name" value="rSAM_sf"/>
</dbReference>
<dbReference type="InterPro" id="IPR006638">
    <property type="entry name" value="Elp3/MiaA/NifB-like_rSAM"/>
</dbReference>
<proteinExistence type="inferred from homology"/>
<evidence type="ECO:0000256" key="17">
    <source>
        <dbReference type="PIRSR" id="PIRSR000167-2"/>
    </source>
</evidence>
<evidence type="ECO:0000256" key="16">
    <source>
        <dbReference type="PIRSR" id="PIRSR000167-1"/>
    </source>
</evidence>
<comment type="similarity">
    <text evidence="3 15">Belongs to the anaerobic coproporphyrinogen-III oxidase family.</text>
</comment>
<keyword evidence="9 15" id="KW-0560">Oxidoreductase</keyword>
<evidence type="ECO:0000256" key="13">
    <source>
        <dbReference type="ARBA" id="ARBA00024295"/>
    </source>
</evidence>
<evidence type="ECO:0000256" key="6">
    <source>
        <dbReference type="ARBA" id="ARBA00022490"/>
    </source>
</evidence>
<evidence type="ECO:0000256" key="8">
    <source>
        <dbReference type="ARBA" id="ARBA00022723"/>
    </source>
</evidence>
<evidence type="ECO:0000313" key="19">
    <source>
        <dbReference type="EMBL" id="BBM84360.1"/>
    </source>
</evidence>
<evidence type="ECO:0000256" key="1">
    <source>
        <dbReference type="ARBA" id="ARBA00004496"/>
    </source>
</evidence>
<evidence type="ECO:0000256" key="15">
    <source>
        <dbReference type="PIRNR" id="PIRNR000167"/>
    </source>
</evidence>
<dbReference type="InterPro" id="IPR010723">
    <property type="entry name" value="HemN_C"/>
</dbReference>
<dbReference type="PANTHER" id="PTHR13932">
    <property type="entry name" value="COPROPORPHYRINIGEN III OXIDASE"/>
    <property type="match status" value="1"/>
</dbReference>
<dbReference type="FunFam" id="1.10.10.920:FF:000001">
    <property type="entry name" value="Coproporphyrinogen-III oxidase"/>
    <property type="match status" value="1"/>
</dbReference>
<dbReference type="GO" id="GO:0051989">
    <property type="term" value="F:coproporphyrinogen dehydrogenase activity"/>
    <property type="evidence" value="ECO:0007669"/>
    <property type="project" value="UniProtKB-EC"/>
</dbReference>
<feature type="binding site" evidence="16">
    <location>
        <position position="327"/>
    </location>
    <ligand>
        <name>S-adenosyl-L-methionine</name>
        <dbReference type="ChEBI" id="CHEBI:59789"/>
        <label>1</label>
    </ligand>
</feature>
<dbReference type="GO" id="GO:0006782">
    <property type="term" value="P:protoporphyrinogen IX biosynthetic process"/>
    <property type="evidence" value="ECO:0007669"/>
    <property type="project" value="UniProtKB-UniPathway"/>
</dbReference>
<dbReference type="InterPro" id="IPR004558">
    <property type="entry name" value="Coprogen_oxidase_HemN"/>
</dbReference>
<comment type="cofactor">
    <cofactor evidence="15 17">
        <name>[4Fe-4S] cluster</name>
        <dbReference type="ChEBI" id="CHEBI:49883"/>
    </cofactor>
    <text evidence="15 17">Binds 1 [4Fe-4S] cluster. The cluster is coordinated with 3 cysteines and an exchangeable S-adenosyl-L-methionine.</text>
</comment>
<dbReference type="PIRSF" id="PIRSF000167">
    <property type="entry name" value="HemN"/>
    <property type="match status" value="1"/>
</dbReference>
<feature type="binding site" evidence="16">
    <location>
        <position position="110"/>
    </location>
    <ligand>
        <name>S-adenosyl-L-methionine</name>
        <dbReference type="ChEBI" id="CHEBI:59789"/>
        <label>1</label>
    </ligand>
</feature>
<dbReference type="OrthoDB" id="9808022at2"/>
<feature type="binding site" evidence="17">
    <location>
        <position position="66"/>
    </location>
    <ligand>
        <name>[4Fe-4S] cluster</name>
        <dbReference type="ChEBI" id="CHEBI:49883"/>
        <note>4Fe-4S-S-AdoMet</note>
    </ligand>
</feature>
<feature type="binding site" evidence="17">
    <location>
        <position position="63"/>
    </location>
    <ligand>
        <name>[4Fe-4S] cluster</name>
        <dbReference type="ChEBI" id="CHEBI:49883"/>
        <note>4Fe-4S-S-AdoMet</note>
    </ligand>
</feature>
<evidence type="ECO:0000256" key="5">
    <source>
        <dbReference type="ARBA" id="ARBA00022485"/>
    </source>
</evidence>
<dbReference type="SUPFAM" id="SSF102114">
    <property type="entry name" value="Radical SAM enzymes"/>
    <property type="match status" value="1"/>
</dbReference>
<keyword evidence="5 15" id="KW-0004">4Fe-4S</keyword>
<keyword evidence="12 15" id="KW-0627">Porphyrin biosynthesis</keyword>
<dbReference type="InterPro" id="IPR007197">
    <property type="entry name" value="rSAM"/>
</dbReference>
<evidence type="ECO:0000256" key="9">
    <source>
        <dbReference type="ARBA" id="ARBA00023002"/>
    </source>
</evidence>
<dbReference type="Pfam" id="PF04055">
    <property type="entry name" value="Radical_SAM"/>
    <property type="match status" value="1"/>
</dbReference>
<comment type="pathway">
    <text evidence="2 15">Porphyrin-containing compound metabolism; protoporphyrin-IX biosynthesis; protoporphyrinogen-IX from coproporphyrinogen-III (AdoMet route): step 1/1.</text>
</comment>
<comment type="subcellular location">
    <subcellularLocation>
        <location evidence="1 15">Cytoplasm</location>
    </subcellularLocation>
</comment>
<dbReference type="NCBIfam" id="TIGR00538">
    <property type="entry name" value="hemN"/>
    <property type="match status" value="1"/>
</dbReference>
<sequence length="454" mass="52694">MHTSSFNFDLLTKYSTPCPRYTSYPTVPHFTSNFSVNSFREEAKSSNEDVSLYIHIPFCKKLCYYCACNMIVTHSEKYMQEYLQWLFREMDMISELIDDKRQVVQIHLGGGSPSYLPCEQLQSLFSHINSRFNIATDCEISIEVDPRNLTPDHLPVMAKLGCNRLSMGVQDLNAQVQQAINRVYDYEMIAETFTTARNLGFHSINVDLMYGLPYQTPQTFAETVEKIVALNPDRMAIFHYAHVPWMKKHQKLIKEDTLPTMAEKWEMFSQTTQRLQKAGYVHIGLDHFAKETDSLAQSLQAGELHRNFQGYTTNGNVEIYAMGITAISQLNNVYVQNVKTIKEYKTNLSQGKLPIFIGRQMTDDDHLRRDVIMEIMCNNYLEKAYIEKRYGIVFNDYFSKALEELVEMEEDGLVILKEDSIKVTEIGRLFIRNIAQKFDYYFIAHSKNTYSKSM</sequence>
<dbReference type="Gene3D" id="3.80.30.20">
    <property type="entry name" value="tm_1862 like domain"/>
    <property type="match status" value="1"/>
</dbReference>
<dbReference type="GO" id="GO:0005737">
    <property type="term" value="C:cytoplasm"/>
    <property type="evidence" value="ECO:0007669"/>
    <property type="project" value="UniProtKB-SubCell"/>
</dbReference>
<dbReference type="EC" id="1.3.98.3" evidence="15"/>
<dbReference type="AlphaFoldDB" id="A0A5S9INL7"/>
<comment type="catalytic activity">
    <reaction evidence="14 15">
        <text>coproporphyrinogen III + 2 S-adenosyl-L-methionine = protoporphyrinogen IX + 2 5'-deoxyadenosine + 2 L-methionine + 2 CO2</text>
        <dbReference type="Rhea" id="RHEA:15425"/>
        <dbReference type="ChEBI" id="CHEBI:16526"/>
        <dbReference type="ChEBI" id="CHEBI:17319"/>
        <dbReference type="ChEBI" id="CHEBI:57307"/>
        <dbReference type="ChEBI" id="CHEBI:57309"/>
        <dbReference type="ChEBI" id="CHEBI:57844"/>
        <dbReference type="ChEBI" id="CHEBI:59789"/>
        <dbReference type="EC" id="1.3.98.3"/>
    </reaction>
</comment>
<keyword evidence="8 15" id="KW-0479">Metal-binding</keyword>
<feature type="binding site" evidence="16">
    <location>
        <position position="143"/>
    </location>
    <ligand>
        <name>S-adenosyl-L-methionine</name>
        <dbReference type="ChEBI" id="CHEBI:59789"/>
        <label>1</label>
    </ligand>
</feature>
<dbReference type="PROSITE" id="PS51918">
    <property type="entry name" value="RADICAL_SAM"/>
    <property type="match status" value="1"/>
</dbReference>
<protein>
    <recommendedName>
        <fullName evidence="15">Coproporphyrinogen-III oxidase</fullName>
        <ecNumber evidence="15">1.3.98.3</ecNumber>
    </recommendedName>
</protein>
<accession>A0A5S9INL7</accession>
<organism evidence="19 20">
    <name type="scientific">Uabimicrobium amorphum</name>
    <dbReference type="NCBI Taxonomy" id="2596890"/>
    <lineage>
        <taxon>Bacteria</taxon>
        <taxon>Pseudomonadati</taxon>
        <taxon>Planctomycetota</taxon>
        <taxon>Candidatus Uabimicrobiia</taxon>
        <taxon>Candidatus Uabimicrobiales</taxon>
        <taxon>Candidatus Uabimicrobiaceae</taxon>
        <taxon>Candidatus Uabimicrobium</taxon>
    </lineage>
</organism>
<comment type="subunit">
    <text evidence="4">Monomer.</text>
</comment>
<keyword evidence="7 15" id="KW-0949">S-adenosyl-L-methionine</keyword>
<dbReference type="SFLD" id="SFLDS00029">
    <property type="entry name" value="Radical_SAM"/>
    <property type="match status" value="1"/>
</dbReference>
<gene>
    <name evidence="19" type="ORF">UABAM_02719</name>
</gene>
<dbReference type="PANTHER" id="PTHR13932:SF6">
    <property type="entry name" value="OXYGEN-INDEPENDENT COPROPORPHYRINOGEN III OXIDASE"/>
    <property type="match status" value="1"/>
</dbReference>
<feature type="domain" description="Radical SAM core" evidence="18">
    <location>
        <begin position="44"/>
        <end position="278"/>
    </location>
</feature>
<evidence type="ECO:0000256" key="4">
    <source>
        <dbReference type="ARBA" id="ARBA00011245"/>
    </source>
</evidence>
<keyword evidence="11 15" id="KW-0411">Iron-sulfur</keyword>
<reference evidence="19 20" key="1">
    <citation type="submission" date="2019-08" db="EMBL/GenBank/DDBJ databases">
        <title>Complete genome sequence of Candidatus Uab amorphum.</title>
        <authorList>
            <person name="Shiratori T."/>
            <person name="Suzuki S."/>
            <person name="Kakizawa Y."/>
            <person name="Ishida K."/>
        </authorList>
    </citation>
    <scope>NUCLEOTIDE SEQUENCE [LARGE SCALE GENOMIC DNA]</scope>
    <source>
        <strain evidence="19 20">SRT547</strain>
    </source>
</reference>
<evidence type="ECO:0000313" key="20">
    <source>
        <dbReference type="Proteomes" id="UP000326354"/>
    </source>
</evidence>
<evidence type="ECO:0000256" key="12">
    <source>
        <dbReference type="ARBA" id="ARBA00023244"/>
    </source>
</evidence>
<dbReference type="EMBL" id="AP019860">
    <property type="protein sequence ID" value="BBM84360.1"/>
    <property type="molecule type" value="Genomic_DNA"/>
</dbReference>
<dbReference type="GO" id="GO:0004109">
    <property type="term" value="F:coproporphyrinogen oxidase activity"/>
    <property type="evidence" value="ECO:0007669"/>
    <property type="project" value="InterPro"/>
</dbReference>
<evidence type="ECO:0000256" key="7">
    <source>
        <dbReference type="ARBA" id="ARBA00022691"/>
    </source>
</evidence>
<dbReference type="KEGG" id="uam:UABAM_02719"/>
<feature type="binding site" evidence="16">
    <location>
        <begin position="65"/>
        <end position="67"/>
    </location>
    <ligand>
        <name>S-adenosyl-L-methionine</name>
        <dbReference type="ChEBI" id="CHEBI:59789"/>
        <label>2</label>
    </ligand>
</feature>
<evidence type="ECO:0000256" key="3">
    <source>
        <dbReference type="ARBA" id="ARBA00005493"/>
    </source>
</evidence>
<feature type="binding site" evidence="16">
    <location>
        <position position="53"/>
    </location>
    <ligand>
        <name>S-adenosyl-L-methionine</name>
        <dbReference type="ChEBI" id="CHEBI:59789"/>
        <label>1</label>
    </ligand>
</feature>
<evidence type="ECO:0000259" key="18">
    <source>
        <dbReference type="PROSITE" id="PS51918"/>
    </source>
</evidence>
<dbReference type="SFLD" id="SFLDG01082">
    <property type="entry name" value="B12-binding_domain_containing"/>
    <property type="match status" value="1"/>
</dbReference>
<keyword evidence="6 15" id="KW-0963">Cytoplasm</keyword>
<dbReference type="Gene3D" id="1.10.10.920">
    <property type="match status" value="1"/>
</dbReference>
<name>A0A5S9INL7_UABAM</name>
<feature type="binding site" evidence="16">
    <location>
        <position position="182"/>
    </location>
    <ligand>
        <name>S-adenosyl-L-methionine</name>
        <dbReference type="ChEBI" id="CHEBI:59789"/>
        <label>2</label>
    </ligand>
</feature>
<dbReference type="UniPathway" id="UPA00251">
    <property type="reaction ID" value="UER00323"/>
</dbReference>
<dbReference type="GO" id="GO:0051539">
    <property type="term" value="F:4 iron, 4 sulfur cluster binding"/>
    <property type="evidence" value="ECO:0007669"/>
    <property type="project" value="UniProtKB-KW"/>
</dbReference>
<dbReference type="CDD" id="cd01335">
    <property type="entry name" value="Radical_SAM"/>
    <property type="match status" value="1"/>
</dbReference>
<comment type="function">
    <text evidence="13">Involved in the heme biosynthesis. Catalyzes the anaerobic oxidative decarboxylation of propionate groups of rings A and B of coproporphyrinogen III to yield the vinyl groups in protoporphyrinogen IX.</text>
</comment>
<dbReference type="SMART" id="SM00729">
    <property type="entry name" value="Elp3"/>
    <property type="match status" value="1"/>
</dbReference>
<evidence type="ECO:0000256" key="11">
    <source>
        <dbReference type="ARBA" id="ARBA00023014"/>
    </source>
</evidence>
<feature type="binding site" evidence="16">
    <location>
        <position position="241"/>
    </location>
    <ligand>
        <name>S-adenosyl-L-methionine</name>
        <dbReference type="ChEBI" id="CHEBI:59789"/>
        <label>2</label>
    </ligand>
</feature>
<dbReference type="SFLD" id="SFLDG01065">
    <property type="entry name" value="anaerobic_coproporphyrinogen-I"/>
    <property type="match status" value="1"/>
</dbReference>
<feature type="binding site" evidence="17">
    <location>
        <position position="59"/>
    </location>
    <ligand>
        <name>[4Fe-4S] cluster</name>
        <dbReference type="ChEBI" id="CHEBI:49883"/>
        <note>4Fe-4S-S-AdoMet</note>
    </ligand>
</feature>
<dbReference type="Proteomes" id="UP000326354">
    <property type="component" value="Chromosome"/>
</dbReference>